<keyword evidence="1" id="KW-1133">Transmembrane helix</keyword>
<feature type="transmembrane region" description="Helical" evidence="1">
    <location>
        <begin position="110"/>
        <end position="128"/>
    </location>
</feature>
<comment type="caution">
    <text evidence="2">The sequence shown here is derived from an EMBL/GenBank/DDBJ whole genome shotgun (WGS) entry which is preliminary data.</text>
</comment>
<sequence>MSGINVEIPAIISVVIFLVVAIFQLLLTFGAPLGEASWGGKHKGVLPANLRFASLVGAVLLVCMALVVLGDTDVISVGFRPPHLLLWVITGFMALNTLGNLASKSKYEKIIMTPLTGVAFVSCLLLSIH</sequence>
<dbReference type="Proteomes" id="UP000602284">
    <property type="component" value="Unassembled WGS sequence"/>
</dbReference>
<dbReference type="EMBL" id="JAEQNB010000001">
    <property type="protein sequence ID" value="MBL0385769.1"/>
    <property type="molecule type" value="Genomic_DNA"/>
</dbReference>
<protein>
    <recommendedName>
        <fullName evidence="4">Integral membrane protein</fullName>
    </recommendedName>
</protein>
<evidence type="ECO:0008006" key="4">
    <source>
        <dbReference type="Google" id="ProtNLM"/>
    </source>
</evidence>
<keyword evidence="3" id="KW-1185">Reference proteome</keyword>
<evidence type="ECO:0000313" key="2">
    <source>
        <dbReference type="EMBL" id="MBL0385769.1"/>
    </source>
</evidence>
<gene>
    <name evidence="2" type="ORF">JJB07_03825</name>
</gene>
<reference evidence="2 3" key="1">
    <citation type="submission" date="2021-01" db="EMBL/GenBank/DDBJ databases">
        <title>Tumebacillus sp. strain ITR2 16S ribosomal RNA gene Genome sequencing and assembly.</title>
        <authorList>
            <person name="Kang M."/>
        </authorList>
    </citation>
    <scope>NUCLEOTIDE SEQUENCE [LARGE SCALE GENOMIC DNA]</scope>
    <source>
        <strain evidence="2 3">ITR2</strain>
    </source>
</reference>
<feature type="transmembrane region" description="Helical" evidence="1">
    <location>
        <begin position="84"/>
        <end position="103"/>
    </location>
</feature>
<dbReference type="RefSeq" id="WP_201631259.1">
    <property type="nucleotide sequence ID" value="NZ_JAEQNB010000001.1"/>
</dbReference>
<feature type="transmembrane region" description="Helical" evidence="1">
    <location>
        <begin position="6"/>
        <end position="29"/>
    </location>
</feature>
<accession>A0ABS1J685</accession>
<name>A0ABS1J685_9BACL</name>
<evidence type="ECO:0000313" key="3">
    <source>
        <dbReference type="Proteomes" id="UP000602284"/>
    </source>
</evidence>
<organism evidence="2 3">
    <name type="scientific">Tumebacillus amylolyticus</name>
    <dbReference type="NCBI Taxonomy" id="2801339"/>
    <lineage>
        <taxon>Bacteria</taxon>
        <taxon>Bacillati</taxon>
        <taxon>Bacillota</taxon>
        <taxon>Bacilli</taxon>
        <taxon>Bacillales</taxon>
        <taxon>Alicyclobacillaceae</taxon>
        <taxon>Tumebacillus</taxon>
    </lineage>
</organism>
<keyword evidence="1" id="KW-0472">Membrane</keyword>
<keyword evidence="1" id="KW-0812">Transmembrane</keyword>
<feature type="transmembrane region" description="Helical" evidence="1">
    <location>
        <begin position="50"/>
        <end position="69"/>
    </location>
</feature>
<proteinExistence type="predicted"/>
<evidence type="ECO:0000256" key="1">
    <source>
        <dbReference type="SAM" id="Phobius"/>
    </source>
</evidence>